<dbReference type="EMBL" id="BKCJ011836371">
    <property type="protein sequence ID" value="GFD57050.1"/>
    <property type="molecule type" value="Genomic_DNA"/>
</dbReference>
<reference evidence="2" key="1">
    <citation type="journal article" date="2019" name="Sci. Rep.">
        <title>Draft genome of Tanacetum cinerariifolium, the natural source of mosquito coil.</title>
        <authorList>
            <person name="Yamashiro T."/>
            <person name="Shiraishi A."/>
            <person name="Satake H."/>
            <person name="Nakayama K."/>
        </authorList>
    </citation>
    <scope>NUCLEOTIDE SEQUENCE</scope>
</reference>
<proteinExistence type="predicted"/>
<protein>
    <submittedName>
        <fullName evidence="2">Uncharacterized protein</fullName>
    </submittedName>
</protein>
<feature type="region of interest" description="Disordered" evidence="1">
    <location>
        <begin position="60"/>
        <end position="85"/>
    </location>
</feature>
<evidence type="ECO:0000313" key="2">
    <source>
        <dbReference type="EMBL" id="GFD57050.1"/>
    </source>
</evidence>
<accession>A0A699XF60</accession>
<dbReference type="AlphaFoldDB" id="A0A699XF60"/>
<sequence>RVLGVRLGLHQHADSGRHRARPFRFTSGAGHEPDHLVSPDVLAGVRRYVQFGLRRAVRPALSDGGGRIPSVPCQQPSDRDVVSAS</sequence>
<name>A0A699XF60_TANCI</name>
<gene>
    <name evidence="2" type="ORF">Tci_929019</name>
</gene>
<comment type="caution">
    <text evidence="2">The sequence shown here is derived from an EMBL/GenBank/DDBJ whole genome shotgun (WGS) entry which is preliminary data.</text>
</comment>
<evidence type="ECO:0000256" key="1">
    <source>
        <dbReference type="SAM" id="MobiDB-lite"/>
    </source>
</evidence>
<feature type="non-terminal residue" evidence="2">
    <location>
        <position position="1"/>
    </location>
</feature>
<organism evidence="2">
    <name type="scientific">Tanacetum cinerariifolium</name>
    <name type="common">Dalmatian daisy</name>
    <name type="synonym">Chrysanthemum cinerariifolium</name>
    <dbReference type="NCBI Taxonomy" id="118510"/>
    <lineage>
        <taxon>Eukaryota</taxon>
        <taxon>Viridiplantae</taxon>
        <taxon>Streptophyta</taxon>
        <taxon>Embryophyta</taxon>
        <taxon>Tracheophyta</taxon>
        <taxon>Spermatophyta</taxon>
        <taxon>Magnoliopsida</taxon>
        <taxon>eudicotyledons</taxon>
        <taxon>Gunneridae</taxon>
        <taxon>Pentapetalae</taxon>
        <taxon>asterids</taxon>
        <taxon>campanulids</taxon>
        <taxon>Asterales</taxon>
        <taxon>Asteraceae</taxon>
        <taxon>Asteroideae</taxon>
        <taxon>Anthemideae</taxon>
        <taxon>Anthemidinae</taxon>
        <taxon>Tanacetum</taxon>
    </lineage>
</organism>